<feature type="transmembrane region" description="Helical" evidence="1">
    <location>
        <begin position="183"/>
        <end position="200"/>
    </location>
</feature>
<evidence type="ECO:0000313" key="3">
    <source>
        <dbReference type="Proteomes" id="UP000315215"/>
    </source>
</evidence>
<dbReference type="EMBL" id="CP041666">
    <property type="protein sequence ID" value="QDP41507.1"/>
    <property type="molecule type" value="Genomic_DNA"/>
</dbReference>
<dbReference type="SUPFAM" id="SSF54518">
    <property type="entry name" value="Tubby C-terminal domain-like"/>
    <property type="match status" value="1"/>
</dbReference>
<sequence length="202" mass="22958">MFKEYAEMYMQKDESFKKQGLAYSIYSNGKRVGVIQEIKHSSWRNIFIKLLSLLFLTAPKRMIVEELELEVLDEEEKVLGTIEKNVGFFKDLTLFIHDGELIATVQSTVKTQTPSLTVLHPNGESWIQATGGYGAIDFSVNDSNTTGEISTIRKRSIPYSTMKENLLNNDAYYFQNSNPDGRVVFLLIGLVVAIDLYFHLGE</sequence>
<reference evidence="2 3" key="1">
    <citation type="submission" date="2019-07" db="EMBL/GenBank/DDBJ databases">
        <authorList>
            <person name="Li J."/>
        </authorList>
    </citation>
    <scope>NUCLEOTIDE SEQUENCE [LARGE SCALE GENOMIC DNA]</scope>
    <source>
        <strain evidence="2 3">TKL69</strain>
    </source>
</reference>
<keyword evidence="1" id="KW-0472">Membrane</keyword>
<keyword evidence="1" id="KW-0812">Transmembrane</keyword>
<evidence type="ECO:0000256" key="1">
    <source>
        <dbReference type="SAM" id="Phobius"/>
    </source>
</evidence>
<dbReference type="InterPro" id="IPR025659">
    <property type="entry name" value="Tubby-like_C"/>
</dbReference>
<gene>
    <name evidence="2" type="ORF">FN924_15795</name>
</gene>
<organism evidence="2 3">
    <name type="scientific">Radiobacillus deserti</name>
    <dbReference type="NCBI Taxonomy" id="2594883"/>
    <lineage>
        <taxon>Bacteria</taxon>
        <taxon>Bacillati</taxon>
        <taxon>Bacillota</taxon>
        <taxon>Bacilli</taxon>
        <taxon>Bacillales</taxon>
        <taxon>Bacillaceae</taxon>
        <taxon>Radiobacillus</taxon>
    </lineage>
</organism>
<accession>A0A516KJD3</accession>
<evidence type="ECO:0000313" key="2">
    <source>
        <dbReference type="EMBL" id="QDP41507.1"/>
    </source>
</evidence>
<dbReference type="RefSeq" id="WP_143896120.1">
    <property type="nucleotide sequence ID" value="NZ_CP041666.1"/>
</dbReference>
<proteinExistence type="predicted"/>
<keyword evidence="1" id="KW-1133">Transmembrane helix</keyword>
<name>A0A516KJD3_9BACI</name>
<dbReference type="OrthoDB" id="2968329at2"/>
<keyword evidence="3" id="KW-1185">Reference proteome</keyword>
<protein>
    <submittedName>
        <fullName evidence="2">Uncharacterized protein</fullName>
    </submittedName>
</protein>
<dbReference type="AlphaFoldDB" id="A0A516KJD3"/>
<dbReference type="KEGG" id="aqt:FN924_15795"/>
<dbReference type="Proteomes" id="UP000315215">
    <property type="component" value="Chromosome"/>
</dbReference>